<dbReference type="Gene3D" id="1.10.287.1060">
    <property type="entry name" value="ESAT-6-like"/>
    <property type="match status" value="1"/>
</dbReference>
<proteinExistence type="predicted"/>
<dbReference type="KEGG" id="ntp:CRH09_08020"/>
<evidence type="ECO:0000313" key="2">
    <source>
        <dbReference type="Proteomes" id="UP000221961"/>
    </source>
</evidence>
<name>A0A291RFS2_9NOCA</name>
<reference evidence="1 2" key="1">
    <citation type="submission" date="2017-10" db="EMBL/GenBank/DDBJ databases">
        <title>Comparative genomics between pathogenic Norcardia.</title>
        <authorList>
            <person name="Zeng L."/>
        </authorList>
    </citation>
    <scope>NUCLEOTIDE SEQUENCE [LARGE SCALE GENOMIC DNA]</scope>
    <source>
        <strain evidence="1 2">NC_YFY_NT001</strain>
    </source>
</reference>
<gene>
    <name evidence="1" type="ORF">CRH09_08020</name>
</gene>
<dbReference type="AlphaFoldDB" id="A0A291RFS2"/>
<dbReference type="InterPro" id="IPR036689">
    <property type="entry name" value="ESAT-6-like_sf"/>
</dbReference>
<dbReference type="EMBL" id="CP023778">
    <property type="protein sequence ID" value="ATL66165.1"/>
    <property type="molecule type" value="Genomic_DNA"/>
</dbReference>
<organism evidence="1 2">
    <name type="scientific">Nocardia terpenica</name>
    <dbReference type="NCBI Taxonomy" id="455432"/>
    <lineage>
        <taxon>Bacteria</taxon>
        <taxon>Bacillati</taxon>
        <taxon>Actinomycetota</taxon>
        <taxon>Actinomycetes</taxon>
        <taxon>Mycobacteriales</taxon>
        <taxon>Nocardiaceae</taxon>
        <taxon>Nocardia</taxon>
    </lineage>
</organism>
<dbReference type="SUPFAM" id="SSF140453">
    <property type="entry name" value="EsxAB dimer-like"/>
    <property type="match status" value="1"/>
</dbReference>
<protein>
    <submittedName>
        <fullName evidence="1">WXG100 family type VII secretion target</fullName>
    </submittedName>
</protein>
<dbReference type="InterPro" id="IPR010310">
    <property type="entry name" value="T7SS_ESAT-6-like"/>
</dbReference>
<sequence length="114" mass="11752">MADAVPAPSGAGGVPLAVVPTEVADAGRFVQETAENLIRGVHSADADIQALMDTWQGKAADTYLMGWEEARKGALEVLGALSAMADLLGVSAAKFTETDSGNAQLLQRISSPKL</sequence>
<dbReference type="RefSeq" id="WP_098693371.1">
    <property type="nucleotide sequence ID" value="NZ_CP023778.1"/>
</dbReference>
<dbReference type="Pfam" id="PF06013">
    <property type="entry name" value="WXG100"/>
    <property type="match status" value="1"/>
</dbReference>
<dbReference type="GeneID" id="88357377"/>
<evidence type="ECO:0000313" key="1">
    <source>
        <dbReference type="EMBL" id="ATL66165.1"/>
    </source>
</evidence>
<dbReference type="Proteomes" id="UP000221961">
    <property type="component" value="Chromosome"/>
</dbReference>
<accession>A0A291RFS2</accession>